<name>A0ABY8NCQ6_9GAMM</name>
<proteinExistence type="predicted"/>
<keyword evidence="3" id="KW-1185">Reference proteome</keyword>
<evidence type="ECO:0000313" key="3">
    <source>
        <dbReference type="Proteomes" id="UP001236500"/>
    </source>
</evidence>
<keyword evidence="1" id="KW-0812">Transmembrane</keyword>
<evidence type="ECO:0000256" key="1">
    <source>
        <dbReference type="SAM" id="Phobius"/>
    </source>
</evidence>
<accession>A0ABY8NCQ6</accession>
<feature type="transmembrane region" description="Helical" evidence="1">
    <location>
        <begin position="84"/>
        <end position="103"/>
    </location>
</feature>
<reference evidence="2 3" key="1">
    <citation type="submission" date="2023-02" db="EMBL/GenBank/DDBJ databases">
        <title>Description and genomic characterization of Microbulbifer bruguierae sp. nov., isolated from the sediment of mangrove plant Bruguiera sexangula.</title>
        <authorList>
            <person name="Long M."/>
        </authorList>
    </citation>
    <scope>NUCLEOTIDE SEQUENCE [LARGE SCALE GENOMIC DNA]</scope>
    <source>
        <strain evidence="2 3">H12</strain>
    </source>
</reference>
<dbReference type="PANTHER" id="PTHR35867:SF1">
    <property type="entry name" value="PROTEIN RSEC"/>
    <property type="match status" value="1"/>
</dbReference>
<dbReference type="EMBL" id="CP118605">
    <property type="protein sequence ID" value="WGL16709.1"/>
    <property type="molecule type" value="Genomic_DNA"/>
</dbReference>
<evidence type="ECO:0000313" key="2">
    <source>
        <dbReference type="EMBL" id="WGL16709.1"/>
    </source>
</evidence>
<sequence>MIEERGRVVAAAVRDSAVWVETVQRSGCHSCAAKSGCGTGLLGDFWASASRVKVPVPPADLNAIHLYDTVVIGIAENTLATSALIVYLLPLVALVLGALAGQALGAEHWAIIGAVVGLSVGALCVRLFSHANRHNPAMVPQFLRLERGRPCVVETVTLS</sequence>
<protein>
    <submittedName>
        <fullName evidence="2">SoxR reducing system RseC family protein</fullName>
    </submittedName>
</protein>
<dbReference type="InterPro" id="IPR026268">
    <property type="entry name" value="RseC"/>
</dbReference>
<dbReference type="RefSeq" id="WP_280320531.1">
    <property type="nucleotide sequence ID" value="NZ_CP118605.1"/>
</dbReference>
<keyword evidence="1" id="KW-0472">Membrane</keyword>
<keyword evidence="1" id="KW-1133">Transmembrane helix</keyword>
<dbReference type="Proteomes" id="UP001236500">
    <property type="component" value="Chromosome"/>
</dbReference>
<dbReference type="PIRSF" id="PIRSF004923">
    <property type="entry name" value="RseC"/>
    <property type="match status" value="1"/>
</dbReference>
<feature type="transmembrane region" description="Helical" evidence="1">
    <location>
        <begin position="109"/>
        <end position="128"/>
    </location>
</feature>
<organism evidence="2 3">
    <name type="scientific">Microbulbifer bruguierae</name>
    <dbReference type="NCBI Taxonomy" id="3029061"/>
    <lineage>
        <taxon>Bacteria</taxon>
        <taxon>Pseudomonadati</taxon>
        <taxon>Pseudomonadota</taxon>
        <taxon>Gammaproteobacteria</taxon>
        <taxon>Cellvibrionales</taxon>
        <taxon>Microbulbiferaceae</taxon>
        <taxon>Microbulbifer</taxon>
    </lineage>
</organism>
<dbReference type="PANTHER" id="PTHR35867">
    <property type="entry name" value="PROTEIN RSEC"/>
    <property type="match status" value="1"/>
</dbReference>
<gene>
    <name evidence="2" type="ORF">PVT68_00035</name>
</gene>
<dbReference type="InterPro" id="IPR007359">
    <property type="entry name" value="SigmaE_reg_RseC_MucC"/>
</dbReference>
<dbReference type="Pfam" id="PF04246">
    <property type="entry name" value="RseC_MucC"/>
    <property type="match status" value="1"/>
</dbReference>